<accession>A0A016SFF2</accession>
<dbReference type="AlphaFoldDB" id="A0A016SFF2"/>
<dbReference type="EMBL" id="JARK01001569">
    <property type="protein sequence ID" value="EYB89345.1"/>
    <property type="molecule type" value="Genomic_DNA"/>
</dbReference>
<comment type="caution">
    <text evidence="1">The sequence shown here is derived from an EMBL/GenBank/DDBJ whole genome shotgun (WGS) entry which is preliminary data.</text>
</comment>
<evidence type="ECO:0000313" key="1">
    <source>
        <dbReference type="EMBL" id="EYB89345.1"/>
    </source>
</evidence>
<sequence length="83" mass="9523">MKSDHPHIPLVEATREQWINYQELAIESTFVQLEKPMHKTARMSVDLRRKSSGMREFCTDLATDAATSSFFIGTLGFRMDLAM</sequence>
<organism evidence="1 2">
    <name type="scientific">Ancylostoma ceylanicum</name>
    <dbReference type="NCBI Taxonomy" id="53326"/>
    <lineage>
        <taxon>Eukaryota</taxon>
        <taxon>Metazoa</taxon>
        <taxon>Ecdysozoa</taxon>
        <taxon>Nematoda</taxon>
        <taxon>Chromadorea</taxon>
        <taxon>Rhabditida</taxon>
        <taxon>Rhabditina</taxon>
        <taxon>Rhabditomorpha</taxon>
        <taxon>Strongyloidea</taxon>
        <taxon>Ancylostomatidae</taxon>
        <taxon>Ancylostomatinae</taxon>
        <taxon>Ancylostoma</taxon>
    </lineage>
</organism>
<name>A0A016SFF2_9BILA</name>
<dbReference type="Proteomes" id="UP000024635">
    <property type="component" value="Unassembled WGS sequence"/>
</dbReference>
<reference evidence="2" key="1">
    <citation type="journal article" date="2015" name="Nat. Genet.">
        <title>The genome and transcriptome of the zoonotic hookworm Ancylostoma ceylanicum identify infection-specific gene families.</title>
        <authorList>
            <person name="Schwarz E.M."/>
            <person name="Hu Y."/>
            <person name="Antoshechkin I."/>
            <person name="Miller M.M."/>
            <person name="Sternberg P.W."/>
            <person name="Aroian R.V."/>
        </authorList>
    </citation>
    <scope>NUCLEOTIDE SEQUENCE</scope>
    <source>
        <strain evidence="2">HY135</strain>
    </source>
</reference>
<evidence type="ECO:0000313" key="2">
    <source>
        <dbReference type="Proteomes" id="UP000024635"/>
    </source>
</evidence>
<gene>
    <name evidence="1" type="primary">Acey_s0233.g3111</name>
    <name evidence="1" type="ORF">Y032_0233g3111</name>
</gene>
<protein>
    <submittedName>
        <fullName evidence="1">Uncharacterized protein</fullName>
    </submittedName>
</protein>
<proteinExistence type="predicted"/>
<keyword evidence="2" id="KW-1185">Reference proteome</keyword>